<dbReference type="OrthoDB" id="115213at2"/>
<dbReference type="InterPro" id="IPR014922">
    <property type="entry name" value="YdhG-like"/>
</dbReference>
<feature type="domain" description="YdhG-like" evidence="1">
    <location>
        <begin position="23"/>
        <end position="114"/>
    </location>
</feature>
<sequence>MSSFKIKFQTVDEYFNTFPKDVQDTLEKIRETIKSAAPEAEEVISYQLPAFKYHGFLIYFSAYKDHYSLSFPPPFKIFEAFKNELSPYEVSKTSIKFPMDKLIPFDLVIELVKYKVKENLEKEKKKK</sequence>
<proteinExistence type="predicted"/>
<evidence type="ECO:0000313" key="2">
    <source>
        <dbReference type="EMBL" id="TDF89170.1"/>
    </source>
</evidence>
<accession>A0A4R5K831</accession>
<dbReference type="AlphaFoldDB" id="A0A4R5K831"/>
<keyword evidence="3" id="KW-1185">Reference proteome</keyword>
<dbReference type="SUPFAM" id="SSF159888">
    <property type="entry name" value="YdhG-like"/>
    <property type="match status" value="1"/>
</dbReference>
<comment type="caution">
    <text evidence="2">The sequence shown here is derived from an EMBL/GenBank/DDBJ whole genome shotgun (WGS) entry which is preliminary data.</text>
</comment>
<organism evidence="2 3">
    <name type="scientific">Paenibacillus piri</name>
    <dbReference type="NCBI Taxonomy" id="2547395"/>
    <lineage>
        <taxon>Bacteria</taxon>
        <taxon>Bacillati</taxon>
        <taxon>Bacillota</taxon>
        <taxon>Bacilli</taxon>
        <taxon>Bacillales</taxon>
        <taxon>Paenibacillaceae</taxon>
        <taxon>Paenibacillus</taxon>
    </lineage>
</organism>
<dbReference type="Pfam" id="PF08818">
    <property type="entry name" value="DUF1801"/>
    <property type="match status" value="1"/>
</dbReference>
<gene>
    <name evidence="2" type="ORF">E1757_34840</name>
</gene>
<evidence type="ECO:0000313" key="3">
    <source>
        <dbReference type="Proteomes" id="UP000295636"/>
    </source>
</evidence>
<dbReference type="RefSeq" id="WP_133236965.1">
    <property type="nucleotide sequence ID" value="NZ_SMRT01000038.1"/>
</dbReference>
<protein>
    <submittedName>
        <fullName evidence="2">DUF1801 domain-containing protein</fullName>
    </submittedName>
</protein>
<dbReference type="Gene3D" id="3.90.1150.200">
    <property type="match status" value="1"/>
</dbReference>
<dbReference type="Proteomes" id="UP000295636">
    <property type="component" value="Unassembled WGS sequence"/>
</dbReference>
<evidence type="ECO:0000259" key="1">
    <source>
        <dbReference type="Pfam" id="PF08818"/>
    </source>
</evidence>
<reference evidence="2 3" key="1">
    <citation type="submission" date="2019-03" db="EMBL/GenBank/DDBJ databases">
        <title>This is whole genome sequence of Paenibacillus sp MS74 strain.</title>
        <authorList>
            <person name="Trinh H.N."/>
        </authorList>
    </citation>
    <scope>NUCLEOTIDE SEQUENCE [LARGE SCALE GENOMIC DNA]</scope>
    <source>
        <strain evidence="2 3">MS74</strain>
    </source>
</reference>
<name>A0A4R5K831_9BACL</name>
<dbReference type="EMBL" id="SMRT01000038">
    <property type="protein sequence ID" value="TDF89170.1"/>
    <property type="molecule type" value="Genomic_DNA"/>
</dbReference>